<accession>G4YLA6</accession>
<feature type="non-terminal residue" evidence="1">
    <location>
        <position position="63"/>
    </location>
</feature>
<dbReference type="EMBL" id="JH159151">
    <property type="protein sequence ID" value="EGZ30174.1"/>
    <property type="molecule type" value="Genomic_DNA"/>
</dbReference>
<dbReference type="RefSeq" id="XP_009517449.1">
    <property type="nucleotide sequence ID" value="XM_009519154.1"/>
</dbReference>
<dbReference type="InParanoid" id="G4YLA6"/>
<keyword evidence="2" id="KW-1185">Reference proteome</keyword>
<reference evidence="1 2" key="1">
    <citation type="journal article" date="2006" name="Science">
        <title>Phytophthora genome sequences uncover evolutionary origins and mechanisms of pathogenesis.</title>
        <authorList>
            <person name="Tyler B.M."/>
            <person name="Tripathy S."/>
            <person name="Zhang X."/>
            <person name="Dehal P."/>
            <person name="Jiang R.H."/>
            <person name="Aerts A."/>
            <person name="Arredondo F.D."/>
            <person name="Baxter L."/>
            <person name="Bensasson D."/>
            <person name="Beynon J.L."/>
            <person name="Chapman J."/>
            <person name="Damasceno C.M."/>
            <person name="Dorrance A.E."/>
            <person name="Dou D."/>
            <person name="Dickerman A.W."/>
            <person name="Dubchak I.L."/>
            <person name="Garbelotto M."/>
            <person name="Gijzen M."/>
            <person name="Gordon S.G."/>
            <person name="Govers F."/>
            <person name="Grunwald N.J."/>
            <person name="Huang W."/>
            <person name="Ivors K.L."/>
            <person name="Jones R.W."/>
            <person name="Kamoun S."/>
            <person name="Krampis K."/>
            <person name="Lamour K.H."/>
            <person name="Lee M.K."/>
            <person name="McDonald W.H."/>
            <person name="Medina M."/>
            <person name="Meijer H.J."/>
            <person name="Nordberg E.K."/>
            <person name="Maclean D.J."/>
            <person name="Ospina-Giraldo M.D."/>
            <person name="Morris P.F."/>
            <person name="Phuntumart V."/>
            <person name="Putnam N.H."/>
            <person name="Rash S."/>
            <person name="Rose J.K."/>
            <person name="Sakihama Y."/>
            <person name="Salamov A.A."/>
            <person name="Savidor A."/>
            <person name="Scheuring C.F."/>
            <person name="Smith B.M."/>
            <person name="Sobral B.W."/>
            <person name="Terry A."/>
            <person name="Torto-Alalibo T.A."/>
            <person name="Win J."/>
            <person name="Xu Z."/>
            <person name="Zhang H."/>
            <person name="Grigoriev I.V."/>
            <person name="Rokhsar D.S."/>
            <person name="Boore J.L."/>
        </authorList>
    </citation>
    <scope>NUCLEOTIDE SEQUENCE [LARGE SCALE GENOMIC DNA]</scope>
    <source>
        <strain evidence="1 2">P6497</strain>
    </source>
</reference>
<name>G4YLA6_PHYSP</name>
<dbReference type="GeneID" id="20652425"/>
<sequence length="63" mass="7334">GSCTRCTVAEQMKLPCRHIQAVTYWRSQQIDSSLPRYDVKVFFHDAYSIPKMHAAFQSICIRL</sequence>
<feature type="non-terminal residue" evidence="1">
    <location>
        <position position="1"/>
    </location>
</feature>
<gene>
    <name evidence="1" type="ORF">PHYSODRAFT_434398</name>
</gene>
<proteinExistence type="predicted"/>
<dbReference type="Proteomes" id="UP000002640">
    <property type="component" value="Unassembled WGS sequence"/>
</dbReference>
<evidence type="ECO:0000313" key="2">
    <source>
        <dbReference type="Proteomes" id="UP000002640"/>
    </source>
</evidence>
<dbReference type="AlphaFoldDB" id="G4YLA6"/>
<evidence type="ECO:0000313" key="1">
    <source>
        <dbReference type="EMBL" id="EGZ30174.1"/>
    </source>
</evidence>
<dbReference type="KEGG" id="psoj:PHYSODRAFT_434398"/>
<organism evidence="1 2">
    <name type="scientific">Phytophthora sojae (strain P6497)</name>
    <name type="common">Soybean stem and root rot agent</name>
    <name type="synonym">Phytophthora megasperma f. sp. glycines</name>
    <dbReference type="NCBI Taxonomy" id="1094619"/>
    <lineage>
        <taxon>Eukaryota</taxon>
        <taxon>Sar</taxon>
        <taxon>Stramenopiles</taxon>
        <taxon>Oomycota</taxon>
        <taxon>Peronosporomycetes</taxon>
        <taxon>Peronosporales</taxon>
        <taxon>Peronosporaceae</taxon>
        <taxon>Phytophthora</taxon>
    </lineage>
</organism>
<protein>
    <submittedName>
        <fullName evidence="1">Uncharacterized protein</fullName>
    </submittedName>
</protein>